<protein>
    <submittedName>
        <fullName evidence="6">ABC transporter ATP-binding protein</fullName>
    </submittedName>
</protein>
<evidence type="ECO:0000259" key="5">
    <source>
        <dbReference type="PROSITE" id="PS50893"/>
    </source>
</evidence>
<dbReference type="InterPro" id="IPR017871">
    <property type="entry name" value="ABC_transporter-like_CS"/>
</dbReference>
<keyword evidence="7" id="KW-1185">Reference proteome</keyword>
<feature type="domain" description="ABC transporter" evidence="5">
    <location>
        <begin position="36"/>
        <end position="265"/>
    </location>
</feature>
<sequence>MNIKSEHIETNNNDVLVRVEGVSKKFAKSLKRSLLYGVQDVFYGISRKAQDKSLRKDEFWAVNHVSFELRRGECLGLIGHNGAGKSTLLKILNGLINPDVGTVTIKGRVGALIELGAGFNPILTGRENIYNNGAILGFSKQDIDAKVEDIIDFAEVREFIDMPVQNYSSGMKVRLGFAVAAQMEPDVLIIDEVLAVGDVGFRMKCLTRIGELLQNTAVIFVSHAMPQVARIANKILLMDHGKELVGGDEVSEGIQRYYQSFQNTDKIVGGNGLVKLKSIKILNNESKETVNTNGFVELIHNEAYSFEINLDIDDKVSKYWVNYSFIDKDAKQVANLFSLFSKSIFEDKGQVSIKSKIENFILGQGTYTIGIAITEVRSDNSRGEIYLFNTNIMSISIVGVPTGSSPVQFLGNWEILKTNE</sequence>
<dbReference type="PROSITE" id="PS00211">
    <property type="entry name" value="ABC_TRANSPORTER_1"/>
    <property type="match status" value="1"/>
</dbReference>
<dbReference type="GO" id="GO:0005524">
    <property type="term" value="F:ATP binding"/>
    <property type="evidence" value="ECO:0007669"/>
    <property type="project" value="UniProtKB-KW"/>
</dbReference>
<dbReference type="InterPro" id="IPR003439">
    <property type="entry name" value="ABC_transporter-like_ATP-bd"/>
</dbReference>
<evidence type="ECO:0000256" key="2">
    <source>
        <dbReference type="ARBA" id="ARBA00022448"/>
    </source>
</evidence>
<keyword evidence="3" id="KW-0547">Nucleotide-binding</keyword>
<dbReference type="PROSITE" id="PS50893">
    <property type="entry name" value="ABC_TRANSPORTER_2"/>
    <property type="match status" value="1"/>
</dbReference>
<evidence type="ECO:0000313" key="7">
    <source>
        <dbReference type="Proteomes" id="UP001156141"/>
    </source>
</evidence>
<dbReference type="SMART" id="SM00382">
    <property type="entry name" value="AAA"/>
    <property type="match status" value="1"/>
</dbReference>
<dbReference type="RefSeq" id="WP_240571538.1">
    <property type="nucleotide sequence ID" value="NZ_CP136709.1"/>
</dbReference>
<dbReference type="InterPro" id="IPR050683">
    <property type="entry name" value="Bact_Polysacc_Export_ATP-bd"/>
</dbReference>
<dbReference type="Proteomes" id="UP001156141">
    <property type="component" value="Unassembled WGS sequence"/>
</dbReference>
<reference evidence="6" key="1">
    <citation type="submission" date="2022-02" db="EMBL/GenBank/DDBJ databases">
        <title>Aestuariibaculum sp., a marine bacterium isolated from sediment in Guangxi.</title>
        <authorList>
            <person name="Ying J."/>
        </authorList>
    </citation>
    <scope>NUCLEOTIDE SEQUENCE</scope>
    <source>
        <strain evidence="6">L182</strain>
    </source>
</reference>
<evidence type="ECO:0000256" key="4">
    <source>
        <dbReference type="ARBA" id="ARBA00022840"/>
    </source>
</evidence>
<keyword evidence="2" id="KW-0813">Transport</keyword>
<dbReference type="Gene3D" id="3.40.50.300">
    <property type="entry name" value="P-loop containing nucleotide triphosphate hydrolases"/>
    <property type="match status" value="1"/>
</dbReference>
<dbReference type="Pfam" id="PF00005">
    <property type="entry name" value="ABC_tran"/>
    <property type="match status" value="1"/>
</dbReference>
<organism evidence="6 7">
    <name type="scientific">Aestuariibaculum lutulentum</name>
    <dbReference type="NCBI Taxonomy" id="2920935"/>
    <lineage>
        <taxon>Bacteria</taxon>
        <taxon>Pseudomonadati</taxon>
        <taxon>Bacteroidota</taxon>
        <taxon>Flavobacteriia</taxon>
        <taxon>Flavobacteriales</taxon>
        <taxon>Flavobacteriaceae</taxon>
    </lineage>
</organism>
<dbReference type="InterPro" id="IPR027417">
    <property type="entry name" value="P-loop_NTPase"/>
</dbReference>
<dbReference type="CDD" id="cd03220">
    <property type="entry name" value="ABC_KpsT_Wzt"/>
    <property type="match status" value="1"/>
</dbReference>
<comment type="caution">
    <text evidence="6">The sequence shown here is derived from an EMBL/GenBank/DDBJ whole genome shotgun (WGS) entry which is preliminary data.</text>
</comment>
<accession>A0ABS9RE75</accession>
<dbReference type="EMBL" id="JAKVQD010000001">
    <property type="protein sequence ID" value="MCH4551249.1"/>
    <property type="molecule type" value="Genomic_DNA"/>
</dbReference>
<dbReference type="SUPFAM" id="SSF52540">
    <property type="entry name" value="P-loop containing nucleoside triphosphate hydrolases"/>
    <property type="match status" value="1"/>
</dbReference>
<gene>
    <name evidence="6" type="ORF">MKW35_01320</name>
</gene>
<proteinExistence type="inferred from homology"/>
<dbReference type="InterPro" id="IPR015860">
    <property type="entry name" value="ABC_transpr_TagH-like"/>
</dbReference>
<keyword evidence="4 6" id="KW-0067">ATP-binding</keyword>
<name>A0ABS9RE75_9FLAO</name>
<evidence type="ECO:0000256" key="3">
    <source>
        <dbReference type="ARBA" id="ARBA00022741"/>
    </source>
</evidence>
<evidence type="ECO:0000313" key="6">
    <source>
        <dbReference type="EMBL" id="MCH4551249.1"/>
    </source>
</evidence>
<dbReference type="InterPro" id="IPR003593">
    <property type="entry name" value="AAA+_ATPase"/>
</dbReference>
<evidence type="ECO:0000256" key="1">
    <source>
        <dbReference type="ARBA" id="ARBA00005417"/>
    </source>
</evidence>
<comment type="similarity">
    <text evidence="1">Belongs to the ABC transporter superfamily.</text>
</comment>
<dbReference type="PANTHER" id="PTHR46743">
    <property type="entry name" value="TEICHOIC ACIDS EXPORT ATP-BINDING PROTEIN TAGH"/>
    <property type="match status" value="1"/>
</dbReference>
<dbReference type="PANTHER" id="PTHR46743:SF2">
    <property type="entry name" value="TEICHOIC ACIDS EXPORT ATP-BINDING PROTEIN TAGH"/>
    <property type="match status" value="1"/>
</dbReference>